<evidence type="ECO:0000313" key="2">
    <source>
        <dbReference type="Proteomes" id="UP001635816"/>
    </source>
</evidence>
<gene>
    <name evidence="1" type="ORF">ACK4CT_10130</name>
</gene>
<keyword evidence="2" id="KW-1185">Reference proteome</keyword>
<evidence type="ECO:0000313" key="1">
    <source>
        <dbReference type="EMBL" id="MFN6543536.1"/>
    </source>
</evidence>
<reference evidence="1 2" key="1">
    <citation type="submission" date="2024-12" db="EMBL/GenBank/DDBJ databases">
        <title>The coexistence of Mycolicibacterium septicum and Mycolicibacterium nivoides in clinical samples.</title>
        <authorList>
            <person name="Wang C."/>
            <person name="Feng Y."/>
            <person name="Zong Z."/>
        </authorList>
    </citation>
    <scope>NUCLEOTIDE SEQUENCE [LARGE SCALE GENOMIC DNA]</scope>
    <source>
        <strain evidence="1 2">120309</strain>
    </source>
</reference>
<proteinExistence type="predicted"/>
<organism evidence="1 2">
    <name type="scientific">Mycolicibacterium nivoides</name>
    <dbReference type="NCBI Taxonomy" id="2487344"/>
    <lineage>
        <taxon>Bacteria</taxon>
        <taxon>Bacillati</taxon>
        <taxon>Actinomycetota</taxon>
        <taxon>Actinomycetes</taxon>
        <taxon>Mycobacteriales</taxon>
        <taxon>Mycobacteriaceae</taxon>
        <taxon>Mycolicibacterium</taxon>
    </lineage>
</organism>
<sequence length="372" mass="40413">MPKSKRDKRKRPPTVAEATRALEAAQRREAAAHSAVQRTQRRIDLANLDTPDVTHAEQYAEFLNRPGRFYVGQFEIPLDDEPLGQKLCTQTTFKADDQQLLYLVEVLRQIRGALGARTRITLAPAEPHVEERRLAGPARVTTTTPDGVTTIHRMARDVVRQRAAENAEVEAGKAAERAARARIAARTGVYPEPAGAVVREWCCGTPITDPHADGCMFEPRPDAPVDYTGPARVATPEELAAVREMRARAEARNGFTLPPANGKAEIPDGPAQMYGRDWVGEGQEFTREELVDMLPGQTRSEVAQELGKTADAIGGTVHNADMMPEDLAAELGVPVESLQRIAIQGGGYAWAVKPSSTDQAAGRHAAPDGPQS</sequence>
<protein>
    <submittedName>
        <fullName evidence="1">Uncharacterized protein</fullName>
    </submittedName>
</protein>
<comment type="caution">
    <text evidence="1">The sequence shown here is derived from an EMBL/GenBank/DDBJ whole genome shotgun (WGS) entry which is preliminary data.</text>
</comment>
<name>A0ABW9LAB2_9MYCO</name>
<dbReference type="Proteomes" id="UP001635816">
    <property type="component" value="Unassembled WGS sequence"/>
</dbReference>
<dbReference type="RefSeq" id="WP_409543093.1">
    <property type="nucleotide sequence ID" value="NZ_JBKBDD010000003.1"/>
</dbReference>
<dbReference type="EMBL" id="JBKBDD010000003">
    <property type="protein sequence ID" value="MFN6543536.1"/>
    <property type="molecule type" value="Genomic_DNA"/>
</dbReference>
<accession>A0ABW9LAB2</accession>